<dbReference type="InterPro" id="IPR016032">
    <property type="entry name" value="Sig_transdc_resp-reg_C-effctor"/>
</dbReference>
<dbReference type="InterPro" id="IPR005158">
    <property type="entry name" value="BTAD"/>
</dbReference>
<dbReference type="PRINTS" id="PR00364">
    <property type="entry name" value="DISEASERSIST"/>
</dbReference>
<dbReference type="PANTHER" id="PTHR47691:SF3">
    <property type="entry name" value="HTH-TYPE TRANSCRIPTIONAL REGULATOR RV0890C-RELATED"/>
    <property type="match status" value="1"/>
</dbReference>
<dbReference type="Proteomes" id="UP001418444">
    <property type="component" value="Unassembled WGS sequence"/>
</dbReference>
<dbReference type="SUPFAM" id="SSF46894">
    <property type="entry name" value="C-terminal effector domain of the bipartite response regulators"/>
    <property type="match status" value="1"/>
</dbReference>
<dbReference type="InterPro" id="IPR049052">
    <property type="entry name" value="nSTAND1"/>
</dbReference>
<evidence type="ECO:0000259" key="3">
    <source>
        <dbReference type="SMART" id="SM00862"/>
    </source>
</evidence>
<dbReference type="InterPro" id="IPR036388">
    <property type="entry name" value="WH-like_DNA-bd_sf"/>
</dbReference>
<dbReference type="PANTHER" id="PTHR47691">
    <property type="entry name" value="REGULATOR-RELATED"/>
    <property type="match status" value="1"/>
</dbReference>
<dbReference type="InterPro" id="IPR001867">
    <property type="entry name" value="OmpR/PhoB-type_DNA-bd"/>
</dbReference>
<dbReference type="Pfam" id="PF00486">
    <property type="entry name" value="Trans_reg_C"/>
    <property type="match status" value="1"/>
</dbReference>
<name>A0ABP7NY96_9ACTN</name>
<dbReference type="Gene3D" id="1.10.10.10">
    <property type="entry name" value="Winged helix-like DNA-binding domain superfamily/Winged helix DNA-binding domain"/>
    <property type="match status" value="1"/>
</dbReference>
<dbReference type="Gene3D" id="1.25.40.10">
    <property type="entry name" value="Tetratricopeptide repeat domain"/>
    <property type="match status" value="2"/>
</dbReference>
<evidence type="ECO:0000256" key="2">
    <source>
        <dbReference type="ARBA" id="ARBA00023125"/>
    </source>
</evidence>
<dbReference type="InterPro" id="IPR058852">
    <property type="entry name" value="HTH_77"/>
</dbReference>
<evidence type="ECO:0000313" key="6">
    <source>
        <dbReference type="Proteomes" id="UP001418444"/>
    </source>
</evidence>
<keyword evidence="6" id="KW-1185">Reference proteome</keyword>
<evidence type="ECO:0000313" key="5">
    <source>
        <dbReference type="EMBL" id="GAA3956508.1"/>
    </source>
</evidence>
<dbReference type="SUPFAM" id="SSF48452">
    <property type="entry name" value="TPR-like"/>
    <property type="match status" value="2"/>
</dbReference>
<reference evidence="6" key="1">
    <citation type="journal article" date="2019" name="Int. J. Syst. Evol. Microbiol.">
        <title>The Global Catalogue of Microorganisms (GCM) 10K type strain sequencing project: providing services to taxonomists for standard genome sequencing and annotation.</title>
        <authorList>
            <consortium name="The Broad Institute Genomics Platform"/>
            <consortium name="The Broad Institute Genome Sequencing Center for Infectious Disease"/>
            <person name="Wu L."/>
            <person name="Ma J."/>
        </authorList>
    </citation>
    <scope>NUCLEOTIDE SEQUENCE [LARGE SCALE GENOMIC DNA]</scope>
    <source>
        <strain evidence="6">JCM 16923</strain>
    </source>
</reference>
<proteinExistence type="inferred from homology"/>
<dbReference type="Pfam" id="PF03704">
    <property type="entry name" value="BTAD"/>
    <property type="match status" value="1"/>
</dbReference>
<dbReference type="InterPro" id="IPR027417">
    <property type="entry name" value="P-loop_NTPase"/>
</dbReference>
<dbReference type="EMBL" id="BAAAZW010000004">
    <property type="protein sequence ID" value="GAA3956508.1"/>
    <property type="molecule type" value="Genomic_DNA"/>
</dbReference>
<dbReference type="SMART" id="SM01043">
    <property type="entry name" value="BTAD"/>
    <property type="match status" value="1"/>
</dbReference>
<dbReference type="InterPro" id="IPR011990">
    <property type="entry name" value="TPR-like_helical_dom_sf"/>
</dbReference>
<dbReference type="SUPFAM" id="SSF52540">
    <property type="entry name" value="P-loop containing nucleoside triphosphate hydrolases"/>
    <property type="match status" value="1"/>
</dbReference>
<gene>
    <name evidence="5" type="ORF">GCM10022231_14170</name>
</gene>
<sequence>MAEVASDDRGPAMIGVLGPVEVDGQSVPGIRAQRLLTSLVLAGGAVRSADRLIDDVWEGEPPRSPHSALHTQISRLRRHLGAAEITGSGGGYRLDGADSDLARAERLVGAADPDSTAHARSLWRGVPGDGLGADSEVARELRVRTDSLAHRIDQRWAHDALAGGDYDTARAVAEARCAADPLAEDAHLLLMRALAGQGHRAEALAVFATLRRTLAAELGIDPGPEITALNTELLTTPAASPVRRPPPRPSGLRAEATPLIGRDDDVTAIERLLGEHRVVTVLGPGGIGKTRIANAAGLRAESRGDTVWWVPLASVRNDDDVAAALAGALGVGEADVSGTGRLRTTVSEITALLAEAVAGRRSVMILDNCEQVIDGTARLVDELVAAAGELTVLITSRSPLMIAAEQTYQLPVLATDGSAPAVELFLQRARAVRESAPLDRQRVAELCEYLDGLPLAIELAAARIRTMSVEEITARLVERFTLLRSTDRTAPDRHRTLHAVIEWSWDLLTPAAQRLMTRTCRFAGGFDASAAALTGGVDGAELDDALTALVNQSLLQVIDDGPRVRYRMMEMVREFGEERLAADDAESAAVNAAMVAWACALCERLRRQVDEAVDRGLVESVTADVENLVWVLRLALAAEPADIDTVVHLFPVLAAWWSVRGLHAEIGAWGGRILETLGTPPEHLDEASRERWQLTVIAAGVPMLMQESTRRIAHARATLRRLHRPELTMERPADFLSGLAVAHNGIARIRLLERAADHSGGDVGLLALGLRTNVRENAGNLVGAMRDGARLGAAGARDPWIRAMNQLSTGSLHSQQGQWAQSIPHFQAAVDGLDGMGATDDAVQARYFLAIVLVATGDLIGAERLLESVCEFDPDGPLPQGDPESVASQAICWASLRTAQGAEATDLWRGAAELLLADYRPHRSDPGVNVLLASTVCGLALAGHGGHAQTWLPALAQGLCASIANQMWRDIPQIGSSTLAVGLLLSREPETAYQGALLLASADRFRVRRDYPAIDDALRRRRSFSGVDDRTWESIVRHTEASSRRRLMEEIAGLLEQRFGEPVR</sequence>
<dbReference type="Pfam" id="PF20703">
    <property type="entry name" value="nSTAND1"/>
    <property type="match status" value="1"/>
</dbReference>
<organism evidence="5 6">
    <name type="scientific">Gordonia caeni</name>
    <dbReference type="NCBI Taxonomy" id="1007097"/>
    <lineage>
        <taxon>Bacteria</taxon>
        <taxon>Bacillati</taxon>
        <taxon>Actinomycetota</taxon>
        <taxon>Actinomycetes</taxon>
        <taxon>Mycobacteriales</taxon>
        <taxon>Gordoniaceae</taxon>
        <taxon>Gordonia</taxon>
    </lineage>
</organism>
<protein>
    <submittedName>
        <fullName evidence="5">BTAD domain-containing putative transcriptional regulator</fullName>
    </submittedName>
</protein>
<dbReference type="SMART" id="SM00862">
    <property type="entry name" value="Trans_reg_C"/>
    <property type="match status" value="1"/>
</dbReference>
<evidence type="ECO:0000256" key="1">
    <source>
        <dbReference type="ARBA" id="ARBA00005820"/>
    </source>
</evidence>
<dbReference type="RefSeq" id="WP_344782092.1">
    <property type="nucleotide sequence ID" value="NZ_BAAAZW010000004.1"/>
</dbReference>
<evidence type="ECO:0000259" key="4">
    <source>
        <dbReference type="SMART" id="SM01043"/>
    </source>
</evidence>
<feature type="domain" description="OmpR/PhoB-type" evidence="3">
    <location>
        <begin position="24"/>
        <end position="94"/>
    </location>
</feature>
<comment type="similarity">
    <text evidence="1">Belongs to the AfsR/DnrI/RedD regulatory family.</text>
</comment>
<keyword evidence="2" id="KW-0238">DNA-binding</keyword>
<comment type="caution">
    <text evidence="5">The sequence shown here is derived from an EMBL/GenBank/DDBJ whole genome shotgun (WGS) entry which is preliminary data.</text>
</comment>
<accession>A0ABP7NY96</accession>
<feature type="domain" description="Bacterial transcriptional activator" evidence="4">
    <location>
        <begin position="99"/>
        <end position="234"/>
    </location>
</feature>
<dbReference type="Pfam" id="PF25872">
    <property type="entry name" value="HTH_77"/>
    <property type="match status" value="1"/>
</dbReference>
<dbReference type="Gene3D" id="3.40.50.300">
    <property type="entry name" value="P-loop containing nucleotide triphosphate hydrolases"/>
    <property type="match status" value="1"/>
</dbReference>